<evidence type="ECO:0000313" key="2">
    <source>
        <dbReference type="Proteomes" id="UP000192328"/>
    </source>
</evidence>
<name>A0AC61PLP5_9FIRM</name>
<sequence length="539" mass="60143">MFDFYEGPVIRVNQEGYAEGLPVYAAILTKGLVELKDETGKNLPFEAEPLKLDEASDDRVTVANLGRLKAGTYILESPEGNRTLTVSARPWNAVTGALIKGLYYQRCGCELKPEHAGAYTHPACHTAPATDWEDRSIQRRITGGWHDAGDYGKYVGPGAVTVAHLLYAWKLFPEGCPDNLNIPESGNGVPDILNEARYELEWILQMQRSDGAFHHKLTKMRFAPFIMPQDDKEPEYLMPVNPAPTAAACACLALASRVYRAFDREFAERTLQSAQEAWKWLRNNTEYKPFLNPEGVYTGWYCEKTDKDDRFWAACEMLAATGEEEYRKAAEELYGEGQQLTHFGWADVGGLGALCCLFELGEKAGEILYTKLKEDFLGQSEEALKLSQASGYGTALAWDNYAWGSILPIMSNAMAMIMNALLTGRQEMRDAALKQWNYALGMNALDICFVTGFGENRVMHPHHRPSDADGIEDPVPGLISGGPNNKMCFPQTKEKLGENTPPAKYFVEETFSADTNEIAIYWNSPAIFVGAYFNRTFTE</sequence>
<gene>
    <name evidence="1" type="ORF">SAMN06297397_1765</name>
</gene>
<dbReference type="EMBL" id="FWXZ01000003">
    <property type="protein sequence ID" value="SMC65011.1"/>
    <property type="molecule type" value="Genomic_DNA"/>
</dbReference>
<organism evidence="1 2">
    <name type="scientific">Aristaeella lactis</name>
    <dbReference type="NCBI Taxonomy" id="3046383"/>
    <lineage>
        <taxon>Bacteria</taxon>
        <taxon>Bacillati</taxon>
        <taxon>Bacillota</taxon>
        <taxon>Clostridia</taxon>
        <taxon>Eubacteriales</taxon>
        <taxon>Aristaeellaceae</taxon>
        <taxon>Aristaeella</taxon>
    </lineage>
</organism>
<accession>A0AC61PLP5</accession>
<protein>
    <submittedName>
        <fullName evidence="1">Endoglucanase</fullName>
    </submittedName>
</protein>
<proteinExistence type="predicted"/>
<evidence type="ECO:0000313" key="1">
    <source>
        <dbReference type="EMBL" id="SMC65011.1"/>
    </source>
</evidence>
<keyword evidence="2" id="KW-1185">Reference proteome</keyword>
<dbReference type="Proteomes" id="UP000192328">
    <property type="component" value="Unassembled WGS sequence"/>
</dbReference>
<comment type="caution">
    <text evidence="1">The sequence shown here is derived from an EMBL/GenBank/DDBJ whole genome shotgun (WGS) entry which is preliminary data.</text>
</comment>
<reference evidence="1" key="1">
    <citation type="submission" date="2017-04" db="EMBL/GenBank/DDBJ databases">
        <authorList>
            <person name="Varghese N."/>
            <person name="Submissions S."/>
        </authorList>
    </citation>
    <scope>NUCLEOTIDE SEQUENCE</scope>
    <source>
        <strain evidence="1">WTE2008</strain>
    </source>
</reference>